<organism evidence="1 3">
    <name type="scientific">Puccinia graminis f. sp. tritici</name>
    <dbReference type="NCBI Taxonomy" id="56615"/>
    <lineage>
        <taxon>Eukaryota</taxon>
        <taxon>Fungi</taxon>
        <taxon>Dikarya</taxon>
        <taxon>Basidiomycota</taxon>
        <taxon>Pucciniomycotina</taxon>
        <taxon>Pucciniomycetes</taxon>
        <taxon>Pucciniales</taxon>
        <taxon>Pucciniaceae</taxon>
        <taxon>Puccinia</taxon>
    </lineage>
</organism>
<evidence type="ECO:0000313" key="1">
    <source>
        <dbReference type="EMBL" id="KAA1080528.1"/>
    </source>
</evidence>
<reference evidence="3 4" key="1">
    <citation type="submission" date="2019-05" db="EMBL/GenBank/DDBJ databases">
        <title>Emergence of the Ug99 lineage of the wheat stem rust pathogen through somatic hybridization.</title>
        <authorList>
            <person name="Li F."/>
            <person name="Upadhyaya N.M."/>
            <person name="Sperschneider J."/>
            <person name="Matny O."/>
            <person name="Nguyen-Phuc H."/>
            <person name="Mago R."/>
            <person name="Raley C."/>
            <person name="Miller M.E."/>
            <person name="Silverstein K.A.T."/>
            <person name="Henningsen E."/>
            <person name="Hirsch C.D."/>
            <person name="Visser B."/>
            <person name="Pretorius Z.A."/>
            <person name="Steffenson B.J."/>
            <person name="Schwessinger B."/>
            <person name="Dodds P.N."/>
            <person name="Figueroa M."/>
        </authorList>
    </citation>
    <scope>NUCLEOTIDE SEQUENCE [LARGE SCALE GENOMIC DNA]</scope>
    <source>
        <strain evidence="1">21-0</strain>
        <strain evidence="2 4">Ug99</strain>
    </source>
</reference>
<keyword evidence="3" id="KW-1185">Reference proteome</keyword>
<protein>
    <submittedName>
        <fullName evidence="1">Uncharacterized protein</fullName>
    </submittedName>
</protein>
<dbReference type="Proteomes" id="UP000325313">
    <property type="component" value="Unassembled WGS sequence"/>
</dbReference>
<dbReference type="EMBL" id="VSWC01000131">
    <property type="protein sequence ID" value="KAA1080528.1"/>
    <property type="molecule type" value="Genomic_DNA"/>
</dbReference>
<dbReference type="Proteomes" id="UP000324748">
    <property type="component" value="Unassembled WGS sequence"/>
</dbReference>
<dbReference type="EMBL" id="VDEP01000103">
    <property type="protein sequence ID" value="KAA1131495.1"/>
    <property type="molecule type" value="Genomic_DNA"/>
</dbReference>
<dbReference type="AlphaFoldDB" id="A0A5B0MWQ4"/>
<evidence type="ECO:0000313" key="2">
    <source>
        <dbReference type="EMBL" id="KAA1131495.1"/>
    </source>
</evidence>
<comment type="caution">
    <text evidence="1">The sequence shown here is derived from an EMBL/GenBank/DDBJ whole genome shotgun (WGS) entry which is preliminary data.</text>
</comment>
<gene>
    <name evidence="1" type="ORF">PGT21_010478</name>
    <name evidence="2" type="ORF">PGTUg99_021533</name>
</gene>
<accession>A0A5B0MWQ4</accession>
<proteinExistence type="predicted"/>
<name>A0A5B0MWQ4_PUCGR</name>
<evidence type="ECO:0000313" key="4">
    <source>
        <dbReference type="Proteomes" id="UP000325313"/>
    </source>
</evidence>
<evidence type="ECO:0000313" key="3">
    <source>
        <dbReference type="Proteomes" id="UP000324748"/>
    </source>
</evidence>
<sequence length="76" mass="8263">MVPSDKTSTGQLLLADLGTRKLPMEVAKAAYYYQWNSSGSNSQSLTIGCIHHYKKALGALSLPHPHHRLGLILSST</sequence>